<feature type="compositionally biased region" description="Basic and acidic residues" evidence="1">
    <location>
        <begin position="7"/>
        <end position="22"/>
    </location>
</feature>
<dbReference type="GO" id="GO:0004386">
    <property type="term" value="F:helicase activity"/>
    <property type="evidence" value="ECO:0007669"/>
    <property type="project" value="UniProtKB-KW"/>
</dbReference>
<accession>A0A6G0YNJ6</accession>
<organism evidence="2 3">
    <name type="scientific">Aphis craccivora</name>
    <name type="common">Cowpea aphid</name>
    <dbReference type="NCBI Taxonomy" id="307492"/>
    <lineage>
        <taxon>Eukaryota</taxon>
        <taxon>Metazoa</taxon>
        <taxon>Ecdysozoa</taxon>
        <taxon>Arthropoda</taxon>
        <taxon>Hexapoda</taxon>
        <taxon>Insecta</taxon>
        <taxon>Pterygota</taxon>
        <taxon>Neoptera</taxon>
        <taxon>Paraneoptera</taxon>
        <taxon>Hemiptera</taxon>
        <taxon>Sternorrhyncha</taxon>
        <taxon>Aphidomorpha</taxon>
        <taxon>Aphidoidea</taxon>
        <taxon>Aphididae</taxon>
        <taxon>Aphidini</taxon>
        <taxon>Aphis</taxon>
        <taxon>Aphis</taxon>
    </lineage>
</organism>
<dbReference type="AlphaFoldDB" id="A0A6G0YNJ6"/>
<gene>
    <name evidence="2" type="ORF">FWK35_00035199</name>
</gene>
<keyword evidence="3" id="KW-1185">Reference proteome</keyword>
<protein>
    <submittedName>
        <fullName evidence="2">ATP-dependent DNA helicase</fullName>
    </submittedName>
</protein>
<feature type="region of interest" description="Disordered" evidence="1">
    <location>
        <begin position="1"/>
        <end position="22"/>
    </location>
</feature>
<keyword evidence="2" id="KW-0547">Nucleotide-binding</keyword>
<evidence type="ECO:0000256" key="1">
    <source>
        <dbReference type="SAM" id="MobiDB-lite"/>
    </source>
</evidence>
<reference evidence="2 3" key="1">
    <citation type="submission" date="2019-08" db="EMBL/GenBank/DDBJ databases">
        <title>Whole genome of Aphis craccivora.</title>
        <authorList>
            <person name="Voronova N.V."/>
            <person name="Shulinski R.S."/>
            <person name="Bandarenka Y.V."/>
            <person name="Zhorov D.G."/>
            <person name="Warner D."/>
        </authorList>
    </citation>
    <scope>NUCLEOTIDE SEQUENCE [LARGE SCALE GENOMIC DNA]</scope>
    <source>
        <strain evidence="2">180601</strain>
        <tissue evidence="2">Whole Body</tissue>
    </source>
</reference>
<comment type="caution">
    <text evidence="2">The sequence shown here is derived from an EMBL/GenBank/DDBJ whole genome shotgun (WGS) entry which is preliminary data.</text>
</comment>
<sequence length="87" mass="10474">MAQLRQEQSEDTRAEHNEIIKLEQRQSRRFSVNRRRTNDQQRQQVHRAFISDSFLRLAFQYEPDIEYYAHSKVVIAGAMDKECPHCH</sequence>
<keyword evidence="2" id="KW-0378">Hydrolase</keyword>
<keyword evidence="2" id="KW-0347">Helicase</keyword>
<keyword evidence="2" id="KW-0067">ATP-binding</keyword>
<dbReference type="Proteomes" id="UP000478052">
    <property type="component" value="Unassembled WGS sequence"/>
</dbReference>
<name>A0A6G0YNJ6_APHCR</name>
<evidence type="ECO:0000313" key="2">
    <source>
        <dbReference type="EMBL" id="KAF0759037.1"/>
    </source>
</evidence>
<dbReference type="EMBL" id="VUJU01003127">
    <property type="protein sequence ID" value="KAF0759037.1"/>
    <property type="molecule type" value="Genomic_DNA"/>
</dbReference>
<dbReference type="OrthoDB" id="6620209at2759"/>
<proteinExistence type="predicted"/>
<evidence type="ECO:0000313" key="3">
    <source>
        <dbReference type="Proteomes" id="UP000478052"/>
    </source>
</evidence>